<dbReference type="Proteomes" id="UP000030635">
    <property type="component" value="Chromosome"/>
</dbReference>
<feature type="transmembrane region" description="Helical" evidence="7">
    <location>
        <begin position="142"/>
        <end position="171"/>
    </location>
</feature>
<dbReference type="InterPro" id="IPR052518">
    <property type="entry name" value="CHR_Transporter"/>
</dbReference>
<name>A0A0A7FY55_9CLOT</name>
<dbReference type="PANTHER" id="PTHR43663">
    <property type="entry name" value="CHROMATE TRANSPORT PROTEIN-RELATED"/>
    <property type="match status" value="1"/>
</dbReference>
<accession>A0A0A7FY55</accession>
<evidence type="ECO:0000256" key="7">
    <source>
        <dbReference type="SAM" id="Phobius"/>
    </source>
</evidence>
<dbReference type="GO" id="GO:0005886">
    <property type="term" value="C:plasma membrane"/>
    <property type="evidence" value="ECO:0007669"/>
    <property type="project" value="UniProtKB-SubCell"/>
</dbReference>
<evidence type="ECO:0000313" key="8">
    <source>
        <dbReference type="EMBL" id="AIY83820.1"/>
    </source>
</evidence>
<feature type="transmembrane region" description="Helical" evidence="7">
    <location>
        <begin position="74"/>
        <end position="100"/>
    </location>
</feature>
<dbReference type="InterPro" id="IPR003370">
    <property type="entry name" value="Chromate_transpt"/>
</dbReference>
<reference evidence="8 9" key="1">
    <citation type="journal article" date="2015" name="Infect. Genet. Evol.">
        <title>Genomic sequences of six botulinum neurotoxin-producing strains representing three clostridial species illustrate the mobility and diversity of botulinum neurotoxin genes.</title>
        <authorList>
            <person name="Smith T.J."/>
            <person name="Hill K.K."/>
            <person name="Xie G."/>
            <person name="Foley B.T."/>
            <person name="Williamson C.H."/>
            <person name="Foster J.T."/>
            <person name="Johnson S.L."/>
            <person name="Chertkov O."/>
            <person name="Teshima H."/>
            <person name="Gibbons H.S."/>
            <person name="Johnsky L.A."/>
            <person name="Karavis M.A."/>
            <person name="Smith L.A."/>
        </authorList>
    </citation>
    <scope>NUCLEOTIDE SEQUENCE [LARGE SCALE GENOMIC DNA]</scope>
    <source>
        <strain evidence="8">Sullivan</strain>
    </source>
</reference>
<evidence type="ECO:0000256" key="5">
    <source>
        <dbReference type="ARBA" id="ARBA00022989"/>
    </source>
</evidence>
<keyword evidence="6 7" id="KW-0472">Membrane</keyword>
<evidence type="ECO:0000256" key="4">
    <source>
        <dbReference type="ARBA" id="ARBA00022692"/>
    </source>
</evidence>
<dbReference type="eggNOG" id="COG2059">
    <property type="taxonomic scope" value="Bacteria"/>
</dbReference>
<dbReference type="AlphaFoldDB" id="A0A0A7FY55"/>
<evidence type="ECO:0000256" key="6">
    <source>
        <dbReference type="ARBA" id="ARBA00023136"/>
    </source>
</evidence>
<keyword evidence="5 7" id="KW-1133">Transmembrane helix</keyword>
<evidence type="ECO:0000256" key="2">
    <source>
        <dbReference type="ARBA" id="ARBA00005262"/>
    </source>
</evidence>
<dbReference type="PANTHER" id="PTHR43663:SF2">
    <property type="entry name" value="CHROMATE TRANSPORT PROTEIN-RELATED"/>
    <property type="match status" value="1"/>
</dbReference>
<dbReference type="EMBL" id="CP006905">
    <property type="protein sequence ID" value="AIY83820.1"/>
    <property type="molecule type" value="Genomic_DNA"/>
</dbReference>
<evidence type="ECO:0000256" key="3">
    <source>
        <dbReference type="ARBA" id="ARBA00022475"/>
    </source>
</evidence>
<evidence type="ECO:0000313" key="9">
    <source>
        <dbReference type="Proteomes" id="UP000030635"/>
    </source>
</evidence>
<comment type="subcellular location">
    <subcellularLocation>
        <location evidence="1">Cell membrane</location>
        <topology evidence="1">Multi-pass membrane protein</topology>
    </subcellularLocation>
</comment>
<protein>
    <submittedName>
        <fullName evidence="8">Chromate transporter family protein</fullName>
    </submittedName>
</protein>
<organism evidence="8 9">
    <name type="scientific">Clostridium baratii str. Sullivan</name>
    <dbReference type="NCBI Taxonomy" id="1415775"/>
    <lineage>
        <taxon>Bacteria</taxon>
        <taxon>Bacillati</taxon>
        <taxon>Bacillota</taxon>
        <taxon>Clostridia</taxon>
        <taxon>Eubacteriales</taxon>
        <taxon>Clostridiaceae</taxon>
        <taxon>Clostridium</taxon>
    </lineage>
</organism>
<dbReference type="STRING" id="1561.NPD11_1599"/>
<sequence>MDKVWKMFLSFFKIGAFTFGGGYAMIPIIEEEVVNKQGWITKEEFMDMLVVSQSFPGAMSVNCSIFIGYKIAGVFGGVIALLGVALPSFLIILFVAAFFMQFRNNYYVNLVFKGISAAVPILVLTGVISLSKGIEKNIRNGIMIIIALIALIIFKINPVIVIVAAAIYGAIFLREKVK</sequence>
<dbReference type="KEGG" id="cbv:U729_1395"/>
<feature type="transmembrane region" description="Helical" evidence="7">
    <location>
        <begin position="106"/>
        <end position="130"/>
    </location>
</feature>
<dbReference type="RefSeq" id="WP_039312934.1">
    <property type="nucleotide sequence ID" value="NZ_CP006905.1"/>
</dbReference>
<dbReference type="Pfam" id="PF02417">
    <property type="entry name" value="Chromate_transp"/>
    <property type="match status" value="1"/>
</dbReference>
<dbReference type="GO" id="GO:0015109">
    <property type="term" value="F:chromate transmembrane transporter activity"/>
    <property type="evidence" value="ECO:0007669"/>
    <property type="project" value="InterPro"/>
</dbReference>
<dbReference type="OrthoDB" id="9788907at2"/>
<keyword evidence="3" id="KW-1003">Cell membrane</keyword>
<comment type="similarity">
    <text evidence="2">Belongs to the chromate ion transporter (CHR) (TC 2.A.51) family.</text>
</comment>
<evidence type="ECO:0000256" key="1">
    <source>
        <dbReference type="ARBA" id="ARBA00004651"/>
    </source>
</evidence>
<dbReference type="HOGENOM" id="CLU_018106_1_2_9"/>
<keyword evidence="4 7" id="KW-0812">Transmembrane</keyword>
<gene>
    <name evidence="8" type="ORF">U729_1395</name>
</gene>
<keyword evidence="9" id="KW-1185">Reference proteome</keyword>
<proteinExistence type="inferred from homology"/>